<dbReference type="InterPro" id="IPR013525">
    <property type="entry name" value="ABC2_TM"/>
</dbReference>
<gene>
    <name evidence="12" type="ORF">GCM10008170_37110</name>
    <name evidence="13" type="ORF">JOD31_003348</name>
</gene>
<dbReference type="AlphaFoldDB" id="A0A9W6IW39"/>
<evidence type="ECO:0000256" key="9">
    <source>
        <dbReference type="ARBA" id="ARBA00023136"/>
    </source>
</evidence>
<dbReference type="PANTHER" id="PTHR30413:SF10">
    <property type="entry name" value="CAPSULE POLYSACCHARIDE EXPORT INNER-MEMBRANE PROTEIN CTRC"/>
    <property type="match status" value="1"/>
</dbReference>
<evidence type="ECO:0000256" key="2">
    <source>
        <dbReference type="ARBA" id="ARBA00007783"/>
    </source>
</evidence>
<dbReference type="GO" id="GO:0043190">
    <property type="term" value="C:ATP-binding cassette (ABC) transporter complex"/>
    <property type="evidence" value="ECO:0007669"/>
    <property type="project" value="InterPro"/>
</dbReference>
<keyword evidence="3" id="KW-0813">Transport</keyword>
<evidence type="ECO:0000313" key="12">
    <source>
        <dbReference type="EMBL" id="GLK57691.1"/>
    </source>
</evidence>
<evidence type="ECO:0000256" key="8">
    <source>
        <dbReference type="ARBA" id="ARBA00023047"/>
    </source>
</evidence>
<keyword evidence="5" id="KW-0762">Sugar transport</keyword>
<keyword evidence="8" id="KW-0625">Polysaccharide transport</keyword>
<keyword evidence="4" id="KW-1003">Cell membrane</keyword>
<evidence type="ECO:0000256" key="5">
    <source>
        <dbReference type="ARBA" id="ARBA00022597"/>
    </source>
</evidence>
<dbReference type="Proteomes" id="UP001143400">
    <property type="component" value="Unassembled WGS sequence"/>
</dbReference>
<dbReference type="PANTHER" id="PTHR30413">
    <property type="entry name" value="INNER MEMBRANE TRANSPORT PERMEASE"/>
    <property type="match status" value="1"/>
</dbReference>
<dbReference type="Proteomes" id="UP000758856">
    <property type="component" value="Unassembled WGS sequence"/>
</dbReference>
<organism evidence="12 15">
    <name type="scientific">Methylopila capsulata</name>
    <dbReference type="NCBI Taxonomy" id="61654"/>
    <lineage>
        <taxon>Bacteria</taxon>
        <taxon>Pseudomonadati</taxon>
        <taxon>Pseudomonadota</taxon>
        <taxon>Alphaproteobacteria</taxon>
        <taxon>Hyphomicrobiales</taxon>
        <taxon>Methylopilaceae</taxon>
        <taxon>Methylopila</taxon>
    </lineage>
</organism>
<evidence type="ECO:0000313" key="14">
    <source>
        <dbReference type="Proteomes" id="UP000758856"/>
    </source>
</evidence>
<name>A0A9W6IW39_9HYPH</name>
<evidence type="ECO:0000313" key="15">
    <source>
        <dbReference type="Proteomes" id="UP001143400"/>
    </source>
</evidence>
<feature type="transmembrane region" description="Helical" evidence="10">
    <location>
        <begin position="187"/>
        <end position="203"/>
    </location>
</feature>
<feature type="transmembrane region" description="Helical" evidence="10">
    <location>
        <begin position="151"/>
        <end position="175"/>
    </location>
</feature>
<sequence length="285" mass="32155">MTIWANERHEGWFVAAARNQIRTVIALVGTEASARFARKTFGVIEEIGGLAIMVAGLAALRYFTGSRTHHGMPMVPFLTCGVFIFWTFKTTLSQASSFASAKSRYEFMPRVTQLDVLIARSVVNTLFYLCLAMGAFTAFFFIGISDWIEQPFVVIAVLVVASVFGFGVGMVFGAINTFAPFFRTVQHVLMRVLMFTSGVHFIWPEVPYMFRWIVIENPLFHLCEFIRSGYFVAYESPVASSLYVGVWVVSTLAIGLMCERLCRPFYERDRRRATESEDPFALDGL</sequence>
<feature type="domain" description="ABC-2 type transporter transmembrane" evidence="11">
    <location>
        <begin position="53"/>
        <end position="231"/>
    </location>
</feature>
<reference evidence="12" key="1">
    <citation type="journal article" date="2014" name="Int. J. Syst. Evol. Microbiol.">
        <title>Complete genome sequence of Corynebacterium casei LMG S-19264T (=DSM 44701T), isolated from a smear-ripened cheese.</title>
        <authorList>
            <consortium name="US DOE Joint Genome Institute (JGI-PGF)"/>
            <person name="Walter F."/>
            <person name="Albersmeier A."/>
            <person name="Kalinowski J."/>
            <person name="Ruckert C."/>
        </authorList>
    </citation>
    <scope>NUCLEOTIDE SEQUENCE</scope>
    <source>
        <strain evidence="12">VKM B-1606</strain>
    </source>
</reference>
<comment type="caution">
    <text evidence="12">The sequence shown here is derived from an EMBL/GenBank/DDBJ whole genome shotgun (WGS) entry which is preliminary data.</text>
</comment>
<comment type="subcellular location">
    <subcellularLocation>
        <location evidence="1">Cell membrane</location>
        <topology evidence="1">Multi-pass membrane protein</topology>
    </subcellularLocation>
</comment>
<evidence type="ECO:0000259" key="11">
    <source>
        <dbReference type="Pfam" id="PF01061"/>
    </source>
</evidence>
<proteinExistence type="inferred from homology"/>
<accession>A0A9W6IW39</accession>
<keyword evidence="6 10" id="KW-0812">Transmembrane</keyword>
<evidence type="ECO:0000256" key="6">
    <source>
        <dbReference type="ARBA" id="ARBA00022692"/>
    </source>
</evidence>
<keyword evidence="9 10" id="KW-0472">Membrane</keyword>
<dbReference type="GO" id="GO:0140359">
    <property type="term" value="F:ABC-type transporter activity"/>
    <property type="evidence" value="ECO:0007669"/>
    <property type="project" value="InterPro"/>
</dbReference>
<keyword evidence="14" id="KW-1185">Reference proteome</keyword>
<dbReference type="GO" id="GO:0015920">
    <property type="term" value="P:lipopolysaccharide transport"/>
    <property type="evidence" value="ECO:0007669"/>
    <property type="project" value="TreeGrafter"/>
</dbReference>
<evidence type="ECO:0000313" key="13">
    <source>
        <dbReference type="EMBL" id="MBM7853097.1"/>
    </source>
</evidence>
<evidence type="ECO:0000256" key="3">
    <source>
        <dbReference type="ARBA" id="ARBA00022448"/>
    </source>
</evidence>
<keyword evidence="7 10" id="KW-1133">Transmembrane helix</keyword>
<evidence type="ECO:0000256" key="10">
    <source>
        <dbReference type="SAM" id="Phobius"/>
    </source>
</evidence>
<feature type="transmembrane region" description="Helical" evidence="10">
    <location>
        <begin position="242"/>
        <end position="262"/>
    </location>
</feature>
<dbReference type="Pfam" id="PF01061">
    <property type="entry name" value="ABC2_membrane"/>
    <property type="match status" value="1"/>
</dbReference>
<dbReference type="InterPro" id="IPR000412">
    <property type="entry name" value="ABC_2_transport"/>
</dbReference>
<reference evidence="12" key="3">
    <citation type="submission" date="2023-01" db="EMBL/GenBank/DDBJ databases">
        <authorList>
            <person name="Sun Q."/>
            <person name="Evtushenko L."/>
        </authorList>
    </citation>
    <scope>NUCLEOTIDE SEQUENCE</scope>
    <source>
        <strain evidence="12">VKM B-1606</strain>
    </source>
</reference>
<protein>
    <submittedName>
        <fullName evidence="13">Capsular polysaccharide transport system permease protein</fullName>
    </submittedName>
</protein>
<dbReference type="EMBL" id="JAFBCY010000004">
    <property type="protein sequence ID" value="MBM7853097.1"/>
    <property type="molecule type" value="Genomic_DNA"/>
</dbReference>
<evidence type="ECO:0000256" key="4">
    <source>
        <dbReference type="ARBA" id="ARBA00022475"/>
    </source>
</evidence>
<dbReference type="EMBL" id="BSFF01000010">
    <property type="protein sequence ID" value="GLK57691.1"/>
    <property type="molecule type" value="Genomic_DNA"/>
</dbReference>
<evidence type="ECO:0000256" key="7">
    <source>
        <dbReference type="ARBA" id="ARBA00022989"/>
    </source>
</evidence>
<dbReference type="RefSeq" id="WP_204951557.1">
    <property type="nucleotide sequence ID" value="NZ_BSFF01000010.1"/>
</dbReference>
<feature type="transmembrane region" description="Helical" evidence="10">
    <location>
        <begin position="126"/>
        <end position="145"/>
    </location>
</feature>
<feature type="transmembrane region" description="Helical" evidence="10">
    <location>
        <begin position="43"/>
        <end position="64"/>
    </location>
</feature>
<reference evidence="13 14" key="2">
    <citation type="submission" date="2021-01" db="EMBL/GenBank/DDBJ databases">
        <title>Genomic Encyclopedia of Type Strains, Phase IV (KMG-IV): sequencing the most valuable type-strain genomes for metagenomic binning, comparative biology and taxonomic classification.</title>
        <authorList>
            <person name="Goeker M."/>
        </authorList>
    </citation>
    <scope>NUCLEOTIDE SEQUENCE [LARGE SCALE GENOMIC DNA]</scope>
    <source>
        <strain evidence="13 14">DSM 6130</strain>
    </source>
</reference>
<dbReference type="GO" id="GO:0015774">
    <property type="term" value="P:polysaccharide transport"/>
    <property type="evidence" value="ECO:0007669"/>
    <property type="project" value="UniProtKB-KW"/>
</dbReference>
<evidence type="ECO:0000256" key="1">
    <source>
        <dbReference type="ARBA" id="ARBA00004651"/>
    </source>
</evidence>
<dbReference type="PRINTS" id="PR00164">
    <property type="entry name" value="ABC2TRNSPORT"/>
</dbReference>
<comment type="similarity">
    <text evidence="2">Belongs to the ABC-2 integral membrane protein family.</text>
</comment>